<dbReference type="Pfam" id="PF06743">
    <property type="entry name" value="FAST_1"/>
    <property type="match status" value="1"/>
</dbReference>
<evidence type="ECO:0000313" key="5">
    <source>
        <dbReference type="EMBL" id="CAI5789443.1"/>
    </source>
</evidence>
<proteinExistence type="predicted"/>
<keyword evidence="6" id="KW-1185">Reference proteome</keyword>
<dbReference type="Pfam" id="PF08368">
    <property type="entry name" value="FAST_2"/>
    <property type="match status" value="1"/>
</dbReference>
<evidence type="ECO:0000256" key="2">
    <source>
        <dbReference type="ARBA" id="ARBA00023128"/>
    </source>
</evidence>
<feature type="region of interest" description="Disordered" evidence="3">
    <location>
        <begin position="586"/>
        <end position="614"/>
    </location>
</feature>
<feature type="compositionally biased region" description="Low complexity" evidence="3">
    <location>
        <begin position="595"/>
        <end position="608"/>
    </location>
</feature>
<dbReference type="SMART" id="SM00952">
    <property type="entry name" value="RAP"/>
    <property type="match status" value="1"/>
</dbReference>
<keyword evidence="2" id="KW-0496">Mitochondrion</keyword>
<dbReference type="PANTHER" id="PTHR21228">
    <property type="entry name" value="FAST LEU-RICH DOMAIN-CONTAINING"/>
    <property type="match status" value="1"/>
</dbReference>
<feature type="compositionally biased region" description="Pro residues" evidence="3">
    <location>
        <begin position="62"/>
        <end position="74"/>
    </location>
</feature>
<dbReference type="PANTHER" id="PTHR21228:SF4">
    <property type="entry name" value="FAS-ACTIVATED SERINE_THREONINE KINASE"/>
    <property type="match status" value="1"/>
</dbReference>
<dbReference type="InterPro" id="IPR013579">
    <property type="entry name" value="FAST_2"/>
</dbReference>
<keyword evidence="5" id="KW-0418">Kinase</keyword>
<accession>A0AA35PL28</accession>
<name>A0AA35PL28_9SAUR</name>
<dbReference type="GO" id="GO:0000963">
    <property type="term" value="P:mitochondrial RNA processing"/>
    <property type="evidence" value="ECO:0007669"/>
    <property type="project" value="TreeGrafter"/>
</dbReference>
<dbReference type="Proteomes" id="UP001178461">
    <property type="component" value="Chromosome 12"/>
</dbReference>
<dbReference type="Pfam" id="PF08373">
    <property type="entry name" value="RAP"/>
    <property type="match status" value="1"/>
</dbReference>
<dbReference type="PROSITE" id="PS51286">
    <property type="entry name" value="RAP"/>
    <property type="match status" value="1"/>
</dbReference>
<evidence type="ECO:0000256" key="1">
    <source>
        <dbReference type="ARBA" id="ARBA00004173"/>
    </source>
</evidence>
<keyword evidence="5" id="KW-0808">Transferase</keyword>
<dbReference type="GO" id="GO:0005759">
    <property type="term" value="C:mitochondrial matrix"/>
    <property type="evidence" value="ECO:0007669"/>
    <property type="project" value="TreeGrafter"/>
</dbReference>
<evidence type="ECO:0000313" key="6">
    <source>
        <dbReference type="Proteomes" id="UP001178461"/>
    </source>
</evidence>
<gene>
    <name evidence="5" type="ORF">PODLI_1B040988</name>
</gene>
<reference evidence="5" key="1">
    <citation type="submission" date="2022-12" db="EMBL/GenBank/DDBJ databases">
        <authorList>
            <person name="Alioto T."/>
            <person name="Alioto T."/>
            <person name="Gomez Garrido J."/>
        </authorList>
    </citation>
    <scope>NUCLEOTIDE SEQUENCE</scope>
</reference>
<dbReference type="GO" id="GO:0044528">
    <property type="term" value="P:regulation of mitochondrial mRNA stability"/>
    <property type="evidence" value="ECO:0007669"/>
    <property type="project" value="InterPro"/>
</dbReference>
<evidence type="ECO:0000259" key="4">
    <source>
        <dbReference type="PROSITE" id="PS51286"/>
    </source>
</evidence>
<dbReference type="InterPro" id="IPR010622">
    <property type="entry name" value="FAST_Leu-rich"/>
</dbReference>
<dbReference type="EMBL" id="OX395137">
    <property type="protein sequence ID" value="CAI5789443.1"/>
    <property type="molecule type" value="Genomic_DNA"/>
</dbReference>
<comment type="subcellular location">
    <subcellularLocation>
        <location evidence="1">Mitochondrion</location>
    </subcellularLocation>
</comment>
<feature type="region of interest" description="Disordered" evidence="3">
    <location>
        <begin position="635"/>
        <end position="662"/>
    </location>
</feature>
<evidence type="ECO:0000256" key="3">
    <source>
        <dbReference type="SAM" id="MobiDB-lite"/>
    </source>
</evidence>
<sequence length="736" mass="80144">MPSGAGKPGLGLLLPPTLPPAMLPLLRALSRGGTGPSAPWADPGGAGLLPTCSFCLGRAKPPASPPKPGPPHPAAAPEESPERRSSFVALKRLLERSRSIPELLRWLWQNPGRVSGAHYALALGHLGRLLPPGKGGPRLEPLLLQPDFQHLSRAVARRCAHFDDATLVRCLQASAALGLPGDSRLVLALQDEAQRRLERLRQRNVSTVSGKNVRLRPLSHAAATTTPPAESCQGSPEEQRCLQTLFLLLSYYCLRAQKQQEEAPPVQREFLCLVRLSLRQLQVAQEQELALLEEMLCLCAREATGSDTLGAIFGSRRFYQNRRENFVRSMADWFPAKVGGLTPPTMALVAKYLARHRLREPRLLDAIATFLLETAQQLDSKMIQKLVFPFSRLNFRPSNHAALFPRLEAALQKPGVSPLAALNVLMSLVQLGHCPPGLLRQVFSPAFLANVTSSPCGQIVLRYLSLLDAAVALEVPEYRGPRLPPKYHVRMFERALTADKANRKYSYKGLVGEALCQLVGRGCFRQDEVVPPGYCLDFLLWVTPSGTVLPLGAPHSSPKGAAPTLASGIQNAASLESTAGSLLPPDSFCGPSWEPSPGTPSLSSPTRTDPSLAGPPCSSNGTHFFFPAWGGPESGQGLRLPPTDEGGPFSPQGPSTKGAAQGCPQETVHRVVLSVNDQWHYCHGSSVLVGSRAMRSRHLRLLGYRLVQLPYQELEKMRGVEETKLYLRRKLEELQF</sequence>
<dbReference type="InterPro" id="IPR050870">
    <property type="entry name" value="FAST_kinase"/>
</dbReference>
<organism evidence="5 6">
    <name type="scientific">Podarcis lilfordi</name>
    <name type="common">Lilford's wall lizard</name>
    <dbReference type="NCBI Taxonomy" id="74358"/>
    <lineage>
        <taxon>Eukaryota</taxon>
        <taxon>Metazoa</taxon>
        <taxon>Chordata</taxon>
        <taxon>Craniata</taxon>
        <taxon>Vertebrata</taxon>
        <taxon>Euteleostomi</taxon>
        <taxon>Lepidosauria</taxon>
        <taxon>Squamata</taxon>
        <taxon>Bifurcata</taxon>
        <taxon>Unidentata</taxon>
        <taxon>Episquamata</taxon>
        <taxon>Laterata</taxon>
        <taxon>Lacertibaenia</taxon>
        <taxon>Lacertidae</taxon>
        <taxon>Podarcis</taxon>
    </lineage>
</organism>
<dbReference type="GO" id="GO:0016301">
    <property type="term" value="F:kinase activity"/>
    <property type="evidence" value="ECO:0007669"/>
    <property type="project" value="UniProtKB-KW"/>
</dbReference>
<feature type="domain" description="RAP" evidence="4">
    <location>
        <begin position="671"/>
        <end position="729"/>
    </location>
</feature>
<dbReference type="GO" id="GO:0003723">
    <property type="term" value="F:RNA binding"/>
    <property type="evidence" value="ECO:0007669"/>
    <property type="project" value="TreeGrafter"/>
</dbReference>
<dbReference type="AlphaFoldDB" id="A0AA35PL28"/>
<dbReference type="GO" id="GO:0035770">
    <property type="term" value="C:ribonucleoprotein granule"/>
    <property type="evidence" value="ECO:0007669"/>
    <property type="project" value="TreeGrafter"/>
</dbReference>
<feature type="region of interest" description="Disordered" evidence="3">
    <location>
        <begin position="59"/>
        <end position="83"/>
    </location>
</feature>
<protein>
    <submittedName>
        <fullName evidence="5">Fas-activated serine/threonine kinase</fullName>
    </submittedName>
</protein>
<dbReference type="InterPro" id="IPR013584">
    <property type="entry name" value="RAP"/>
</dbReference>